<evidence type="ECO:0000256" key="1">
    <source>
        <dbReference type="SAM" id="SignalP"/>
    </source>
</evidence>
<dbReference type="AlphaFoldDB" id="A0A1W2E9D4"/>
<gene>
    <name evidence="2" type="ORF">SAMN04488524_4596</name>
</gene>
<dbReference type="STRING" id="151894.SAMN04488524_4596"/>
<dbReference type="EMBL" id="FWXT01000005">
    <property type="protein sequence ID" value="SMD06364.1"/>
    <property type="molecule type" value="Genomic_DNA"/>
</dbReference>
<keyword evidence="1" id="KW-0732">Signal</keyword>
<feature type="signal peptide" evidence="1">
    <location>
        <begin position="1"/>
        <end position="18"/>
    </location>
</feature>
<evidence type="ECO:0008006" key="4">
    <source>
        <dbReference type="Google" id="ProtNLM"/>
    </source>
</evidence>
<accession>A0A1W2E9D4</accession>
<name>A0A1W2E9D4_9SPHI</name>
<organism evidence="2 3">
    <name type="scientific">Pedobacter africanus</name>
    <dbReference type="NCBI Taxonomy" id="151894"/>
    <lineage>
        <taxon>Bacteria</taxon>
        <taxon>Pseudomonadati</taxon>
        <taxon>Bacteroidota</taxon>
        <taxon>Sphingobacteriia</taxon>
        <taxon>Sphingobacteriales</taxon>
        <taxon>Sphingobacteriaceae</taxon>
        <taxon>Pedobacter</taxon>
    </lineage>
</organism>
<sequence>MKTQKLSILFLAFAMAFASCRKTDKDETEVPPKAPEAITGEITTNRTLTADRQWILDGTVFVKSPAVLTIEPGTIIRAKVGSKAALVIDKGAKIMADGTAAKPIVFTSGRDAGARNPGDWGGIILVGRATTNRTTPVQVEGGVAITYGTDKMDDDNSGVLRYVRIEYAGIGVNDSEINALTFYAVGNKTVVENVQTVYANDDAFEFFGGTVNCKNLIAYATADDDFDFDFGYNGSVQFAVAIRDPKFVDAADDGNGIECDNDKDGTDATPITQPKISNMTIIGPNNAANTAARHAYGNRWRRNAKFIFNNSIVLGSQKGGINIESDKSATSYKNGDSQFKNNIVAAYTANFLTNAATSILTAADMQTKALADGNVVFTDANISVKLNNPFSLTAPNFLPAAGSPALSGTWVATTGATAVTYRGAFGTTDWTSGWANWNAQSTAY</sequence>
<dbReference type="PANTHER" id="PTHR41339:SF1">
    <property type="entry name" value="SECRETED PROTEIN"/>
    <property type="match status" value="1"/>
</dbReference>
<protein>
    <recommendedName>
        <fullName evidence="4">T9SS C-terminal target domain-containing protein</fullName>
    </recommendedName>
</protein>
<feature type="chain" id="PRO_5013343274" description="T9SS C-terminal target domain-containing protein" evidence="1">
    <location>
        <begin position="19"/>
        <end position="444"/>
    </location>
</feature>
<keyword evidence="3" id="KW-1185">Reference proteome</keyword>
<proteinExistence type="predicted"/>
<reference evidence="3" key="1">
    <citation type="submission" date="2017-04" db="EMBL/GenBank/DDBJ databases">
        <authorList>
            <person name="Varghese N."/>
            <person name="Submissions S."/>
        </authorList>
    </citation>
    <scope>NUCLEOTIDE SEQUENCE [LARGE SCALE GENOMIC DNA]</scope>
    <source>
        <strain evidence="3">DSM 12126</strain>
    </source>
</reference>
<dbReference type="Proteomes" id="UP000192756">
    <property type="component" value="Unassembled WGS sequence"/>
</dbReference>
<evidence type="ECO:0000313" key="2">
    <source>
        <dbReference type="EMBL" id="SMD06364.1"/>
    </source>
</evidence>
<dbReference type="PROSITE" id="PS51257">
    <property type="entry name" value="PROKAR_LIPOPROTEIN"/>
    <property type="match status" value="1"/>
</dbReference>
<evidence type="ECO:0000313" key="3">
    <source>
        <dbReference type="Proteomes" id="UP000192756"/>
    </source>
</evidence>
<dbReference type="PANTHER" id="PTHR41339">
    <property type="entry name" value="LIPL48"/>
    <property type="match status" value="1"/>
</dbReference>